<dbReference type="EMBL" id="JBHSOG010000007">
    <property type="protein sequence ID" value="MFC5768215.1"/>
    <property type="molecule type" value="Genomic_DNA"/>
</dbReference>
<feature type="transmembrane region" description="Helical" evidence="7">
    <location>
        <begin position="171"/>
        <end position="191"/>
    </location>
</feature>
<feature type="transmembrane region" description="Helical" evidence="7">
    <location>
        <begin position="325"/>
        <end position="348"/>
    </location>
</feature>
<dbReference type="Pfam" id="PF13440">
    <property type="entry name" value="Polysacc_synt_3"/>
    <property type="match status" value="1"/>
</dbReference>
<sequence>MTTGSKIRSGALWSFMGNTGSQILSFLFGIVLARMLAPEVFGMLLTIQVFTGVAGFIAGAGMGQALVRAKDTTRADYDIVFTLQLVIGCGIYAIFFVAGPLIADWYDTPLYGDLIRVSALSFLFRPFNNVPASILHREMRFKDMTWVRALSLLASNLACIALAYYGFGVWALILGGMVSPLITIPLFSILAKWRPGLSLDIRRAREVARYGMLVSVTDIIVYLRTRASAFVLSRTLGPAAVGLYNKGESLAGMPNGFITGSVYQVLFRALAAEQDNLDKCRYLFFRSIALVAVYGTPFYLGLLWLAEPLTVGLYGEKWLEAAGPLFILAFAWPFWLLDMLSGAVLAAFAWLHREVLSQLASFGFTMAAILLALDFGIEGVAWAIVAAAAFSAIYMYVLASRCLRARWYDFAIALLPAVLLNLILAIALFAAEHVLPHQLRATPIAYVLAMTAIGGIVYGLGFLYAPIPALVGEQARWKTKLTQCFRAG</sequence>
<name>A0ABW1AM35_9RHOO</name>
<dbReference type="RefSeq" id="WP_096449149.1">
    <property type="nucleotide sequence ID" value="NZ_JBHSOG010000007.1"/>
</dbReference>
<feature type="transmembrane region" description="Helical" evidence="7">
    <location>
        <begin position="443"/>
        <end position="471"/>
    </location>
</feature>
<dbReference type="PANTHER" id="PTHR30250">
    <property type="entry name" value="PST FAMILY PREDICTED COLANIC ACID TRANSPORTER"/>
    <property type="match status" value="1"/>
</dbReference>
<organism evidence="8 9">
    <name type="scientific">Thauera sinica</name>
    <dbReference type="NCBI Taxonomy" id="2665146"/>
    <lineage>
        <taxon>Bacteria</taxon>
        <taxon>Pseudomonadati</taxon>
        <taxon>Pseudomonadota</taxon>
        <taxon>Betaproteobacteria</taxon>
        <taxon>Rhodocyclales</taxon>
        <taxon>Zoogloeaceae</taxon>
        <taxon>Thauera</taxon>
    </lineage>
</organism>
<evidence type="ECO:0000313" key="9">
    <source>
        <dbReference type="Proteomes" id="UP001595974"/>
    </source>
</evidence>
<keyword evidence="5 7" id="KW-1133">Transmembrane helix</keyword>
<keyword evidence="3" id="KW-1003">Cell membrane</keyword>
<evidence type="ECO:0000256" key="1">
    <source>
        <dbReference type="ARBA" id="ARBA00004651"/>
    </source>
</evidence>
<evidence type="ECO:0000256" key="6">
    <source>
        <dbReference type="ARBA" id="ARBA00023136"/>
    </source>
</evidence>
<accession>A0ABW1AM35</accession>
<feature type="transmembrane region" description="Helical" evidence="7">
    <location>
        <begin position="410"/>
        <end position="431"/>
    </location>
</feature>
<evidence type="ECO:0000256" key="5">
    <source>
        <dbReference type="ARBA" id="ARBA00022989"/>
    </source>
</evidence>
<evidence type="ECO:0000256" key="4">
    <source>
        <dbReference type="ARBA" id="ARBA00022692"/>
    </source>
</evidence>
<feature type="transmembrane region" description="Helical" evidence="7">
    <location>
        <begin position="379"/>
        <end position="398"/>
    </location>
</feature>
<feature type="transmembrane region" description="Helical" evidence="7">
    <location>
        <begin position="79"/>
        <end position="102"/>
    </location>
</feature>
<comment type="similarity">
    <text evidence="2">Belongs to the polysaccharide synthase family.</text>
</comment>
<comment type="caution">
    <text evidence="8">The sequence shown here is derived from an EMBL/GenBank/DDBJ whole genome shotgun (WGS) entry which is preliminary data.</text>
</comment>
<keyword evidence="6 7" id="KW-0472">Membrane</keyword>
<dbReference type="CDD" id="cd13127">
    <property type="entry name" value="MATE_tuaB_like"/>
    <property type="match status" value="1"/>
</dbReference>
<feature type="transmembrane region" description="Helical" evidence="7">
    <location>
        <begin position="252"/>
        <end position="271"/>
    </location>
</feature>
<comment type="subcellular location">
    <subcellularLocation>
        <location evidence="1">Cell membrane</location>
        <topology evidence="1">Multi-pass membrane protein</topology>
    </subcellularLocation>
</comment>
<evidence type="ECO:0000313" key="8">
    <source>
        <dbReference type="EMBL" id="MFC5768215.1"/>
    </source>
</evidence>
<evidence type="ECO:0000256" key="2">
    <source>
        <dbReference type="ARBA" id="ARBA00007430"/>
    </source>
</evidence>
<dbReference type="Proteomes" id="UP001595974">
    <property type="component" value="Unassembled WGS sequence"/>
</dbReference>
<evidence type="ECO:0000256" key="7">
    <source>
        <dbReference type="SAM" id="Phobius"/>
    </source>
</evidence>
<protein>
    <submittedName>
        <fullName evidence="8">Lipopolysaccharide biosynthesis protein</fullName>
    </submittedName>
</protein>
<feature type="transmembrane region" description="Helical" evidence="7">
    <location>
        <begin position="355"/>
        <end position="373"/>
    </location>
</feature>
<keyword evidence="4 7" id="KW-0812">Transmembrane</keyword>
<proteinExistence type="inferred from homology"/>
<gene>
    <name evidence="8" type="ORF">ACFPTN_02390</name>
</gene>
<feature type="transmembrane region" description="Helical" evidence="7">
    <location>
        <begin position="43"/>
        <end position="67"/>
    </location>
</feature>
<feature type="transmembrane region" description="Helical" evidence="7">
    <location>
        <begin position="12"/>
        <end position="37"/>
    </location>
</feature>
<evidence type="ECO:0000256" key="3">
    <source>
        <dbReference type="ARBA" id="ARBA00022475"/>
    </source>
</evidence>
<reference evidence="9" key="1">
    <citation type="journal article" date="2019" name="Int. J. Syst. Evol. Microbiol.">
        <title>The Global Catalogue of Microorganisms (GCM) 10K type strain sequencing project: providing services to taxonomists for standard genome sequencing and annotation.</title>
        <authorList>
            <consortium name="The Broad Institute Genomics Platform"/>
            <consortium name="The Broad Institute Genome Sequencing Center for Infectious Disease"/>
            <person name="Wu L."/>
            <person name="Ma J."/>
        </authorList>
    </citation>
    <scope>NUCLEOTIDE SEQUENCE [LARGE SCALE GENOMIC DNA]</scope>
    <source>
        <strain evidence="9">SHR3</strain>
    </source>
</reference>
<keyword evidence="9" id="KW-1185">Reference proteome</keyword>
<dbReference type="PANTHER" id="PTHR30250:SF10">
    <property type="entry name" value="LIPOPOLYSACCHARIDE BIOSYNTHESIS PROTEIN WZXC"/>
    <property type="match status" value="1"/>
</dbReference>
<dbReference type="InterPro" id="IPR050833">
    <property type="entry name" value="Poly_Biosynth_Transport"/>
</dbReference>
<feature type="transmembrane region" description="Helical" evidence="7">
    <location>
        <begin position="283"/>
        <end position="305"/>
    </location>
</feature>
<feature type="transmembrane region" description="Helical" evidence="7">
    <location>
        <begin position="146"/>
        <end position="165"/>
    </location>
</feature>